<comment type="caution">
    <text evidence="5">The sequence shown here is derived from an EMBL/GenBank/DDBJ whole genome shotgun (WGS) entry which is preliminary data.</text>
</comment>
<keyword evidence="4" id="KW-0051">Antiviral defense</keyword>
<accession>A0ABX5M8E4</accession>
<organism evidence="5 6">
    <name type="scientific">Nitrosomonas eutropha</name>
    <dbReference type="NCBI Taxonomy" id="916"/>
    <lineage>
        <taxon>Bacteria</taxon>
        <taxon>Pseudomonadati</taxon>
        <taxon>Pseudomonadota</taxon>
        <taxon>Betaproteobacteria</taxon>
        <taxon>Nitrosomonadales</taxon>
        <taxon>Nitrosomonadaceae</taxon>
        <taxon>Nitrosomonas</taxon>
    </lineage>
</organism>
<reference evidence="5 6" key="1">
    <citation type="submission" date="2018-04" db="EMBL/GenBank/DDBJ databases">
        <title>Active sludge and wastewater microbial communities from Klosterneuburg, Austria.</title>
        <authorList>
            <person name="Wagner M."/>
        </authorList>
    </citation>
    <scope>NUCLEOTIDE SEQUENCE [LARGE SCALE GENOMIC DNA]</scope>
    <source>
        <strain evidence="5 6">Nm 57</strain>
    </source>
</reference>
<dbReference type="Proteomes" id="UP000247780">
    <property type="component" value="Unassembled WGS sequence"/>
</dbReference>
<evidence type="ECO:0000313" key="6">
    <source>
        <dbReference type="Proteomes" id="UP000247780"/>
    </source>
</evidence>
<evidence type="ECO:0000256" key="3">
    <source>
        <dbReference type="ARBA" id="ARBA00022884"/>
    </source>
</evidence>
<dbReference type="RefSeq" id="WP_011635228.1">
    <property type="nucleotide sequence ID" value="NZ_FNYF01000029.1"/>
</dbReference>
<evidence type="ECO:0000256" key="2">
    <source>
        <dbReference type="ARBA" id="ARBA00016109"/>
    </source>
</evidence>
<evidence type="ECO:0000313" key="5">
    <source>
        <dbReference type="EMBL" id="PXV77792.1"/>
    </source>
</evidence>
<dbReference type="InterPro" id="IPR005510">
    <property type="entry name" value="Csm4"/>
</dbReference>
<name>A0ABX5M8E4_9PROT</name>
<dbReference type="EMBL" id="QICQ01000026">
    <property type="protein sequence ID" value="PXV77792.1"/>
    <property type="molecule type" value="Genomic_DNA"/>
</dbReference>
<evidence type="ECO:0000256" key="4">
    <source>
        <dbReference type="ARBA" id="ARBA00023118"/>
    </source>
</evidence>
<keyword evidence="6" id="KW-1185">Reference proteome</keyword>
<sequence length="322" mass="35279">MTPLRVTLRLRSPLGTPLAGDTLFGQLCHAVREMLGEEKLETLLTGYSAGCPWLIVSDGFPSGYLPRPTVPAALQANNEEDPAKRKEAKGKRWIPHDKVHLPLRQLLDIAASDEDVYGKEVCGKQNKPIQAAAFHNTLNRLTGTTGTGEFAPYTQSQIFYQPDQRMDLWCVLDEDRLPCATLLQLLEYIGNVGYGRDASIGLGKFAVEQIEEATLFKQTYPDANAYWTLAPCAPQGQGFDITRSYWQVLTRFGRHGGTLALGANPFKQPLLLAATGAIFTPTGNRAQTRFIGNGLAKVSLMQKTAVHQGYAPVLGICMEESA</sequence>
<comment type="similarity">
    <text evidence="1">Belongs to the CRISPR-associated Csm4 family.</text>
</comment>
<protein>
    <recommendedName>
        <fullName evidence="2">CRISPR system Cms protein Csm4</fullName>
    </recommendedName>
</protein>
<keyword evidence="3" id="KW-0694">RNA-binding</keyword>
<dbReference type="NCBIfam" id="TIGR01903">
    <property type="entry name" value="cas5_csm4"/>
    <property type="match status" value="1"/>
</dbReference>
<proteinExistence type="inferred from homology"/>
<gene>
    <name evidence="5" type="ORF">C8R14_12629</name>
</gene>
<evidence type="ECO:0000256" key="1">
    <source>
        <dbReference type="ARBA" id="ARBA00005772"/>
    </source>
</evidence>